<comment type="caution">
    <text evidence="1">The sequence shown here is derived from an EMBL/GenBank/DDBJ whole genome shotgun (WGS) entry which is preliminary data.</text>
</comment>
<dbReference type="Gene3D" id="1.10.600.10">
    <property type="entry name" value="Farnesyl Diphosphate Synthase"/>
    <property type="match status" value="1"/>
</dbReference>
<reference evidence="2" key="1">
    <citation type="journal article" date="2019" name="Int. J. Syst. Evol. Microbiol.">
        <title>The Global Catalogue of Microorganisms (GCM) 10K type strain sequencing project: providing services to taxonomists for standard genome sequencing and annotation.</title>
        <authorList>
            <consortium name="The Broad Institute Genomics Platform"/>
            <consortium name="The Broad Institute Genome Sequencing Center for Infectious Disease"/>
            <person name="Wu L."/>
            <person name="Ma J."/>
        </authorList>
    </citation>
    <scope>NUCLEOTIDE SEQUENCE [LARGE SCALE GENOMIC DNA]</scope>
    <source>
        <strain evidence="2">JCM 17316</strain>
    </source>
</reference>
<dbReference type="Pfam" id="PF00494">
    <property type="entry name" value="SQS_PSY"/>
    <property type="match status" value="1"/>
</dbReference>
<dbReference type="NCBIfam" id="TIGR03464">
    <property type="entry name" value="HpnC"/>
    <property type="match status" value="1"/>
</dbReference>
<dbReference type="SUPFAM" id="SSF48576">
    <property type="entry name" value="Terpenoid synthases"/>
    <property type="match status" value="1"/>
</dbReference>
<keyword evidence="2" id="KW-1185">Reference proteome</keyword>
<dbReference type="Proteomes" id="UP001500266">
    <property type="component" value="Unassembled WGS sequence"/>
</dbReference>
<sequence>MRRENFPVATRLLPARHRMHLLAVYRYARFVDDIGDRAPPRERKALLDEVETDLRRLYERGAPELPPLAALAATVRDCRVPAEPLRRLIEAGRQDQAVTRYETFDELVAYCALSADPVGRVVLHVFDAVTPDRIALSDRVCTALQIIEHCQDVAEDYRRGRIYLPEADLRRFGCAERDLTLAATPTRLRGVIALQAARARRLLDEGSALVGGPTAVRPTGRDGAARPAERDGAAGVRLPGFARLAVAGYIAGGRAALAALHRRGYDVLADPPRPARTRLLIEWSRMLGRR</sequence>
<dbReference type="SFLD" id="SFLDS00005">
    <property type="entry name" value="Isoprenoid_Synthase_Type_I"/>
    <property type="match status" value="1"/>
</dbReference>
<accession>A0ABP7Z783</accession>
<name>A0ABP7Z783_9ACTN</name>
<dbReference type="InterPro" id="IPR044843">
    <property type="entry name" value="Trans_IPPS_bact-type"/>
</dbReference>
<gene>
    <name evidence="1" type="primary">hpnC</name>
    <name evidence="1" type="ORF">GCM10022416_43390</name>
</gene>
<dbReference type="SFLD" id="SFLDG01018">
    <property type="entry name" value="Squalene/Phytoene_Synthase_Lik"/>
    <property type="match status" value="1"/>
</dbReference>
<organism evidence="1 2">
    <name type="scientific">Actinomadura keratinilytica</name>
    <dbReference type="NCBI Taxonomy" id="547461"/>
    <lineage>
        <taxon>Bacteria</taxon>
        <taxon>Bacillati</taxon>
        <taxon>Actinomycetota</taxon>
        <taxon>Actinomycetes</taxon>
        <taxon>Streptosporangiales</taxon>
        <taxon>Thermomonosporaceae</taxon>
        <taxon>Actinomadura</taxon>
    </lineage>
</organism>
<evidence type="ECO:0000313" key="2">
    <source>
        <dbReference type="Proteomes" id="UP001500266"/>
    </source>
</evidence>
<dbReference type="SFLD" id="SFLDG01212">
    <property type="entry name" value="Phytoene_synthase_like"/>
    <property type="match status" value="1"/>
</dbReference>
<dbReference type="InterPro" id="IPR017827">
    <property type="entry name" value="HSQ_synthase_HpnC"/>
</dbReference>
<proteinExistence type="predicted"/>
<dbReference type="InterPro" id="IPR002060">
    <property type="entry name" value="Squ/phyt_synthse"/>
</dbReference>
<dbReference type="PANTHER" id="PTHR31480">
    <property type="entry name" value="BIFUNCTIONAL LYCOPENE CYCLASE/PHYTOENE SYNTHASE"/>
    <property type="match status" value="1"/>
</dbReference>
<evidence type="ECO:0000313" key="1">
    <source>
        <dbReference type="EMBL" id="GAA4148742.1"/>
    </source>
</evidence>
<dbReference type="InterPro" id="IPR008949">
    <property type="entry name" value="Isoprenoid_synthase_dom_sf"/>
</dbReference>
<dbReference type="RefSeq" id="WP_345023323.1">
    <property type="nucleotide sequence ID" value="NZ_BAABDO010000074.1"/>
</dbReference>
<protein>
    <submittedName>
        <fullName evidence="1">Squalene synthase HpnC</fullName>
    </submittedName>
</protein>
<dbReference type="EMBL" id="BAABDO010000074">
    <property type="protein sequence ID" value="GAA4148742.1"/>
    <property type="molecule type" value="Genomic_DNA"/>
</dbReference>